<dbReference type="EMBL" id="CP003470">
    <property type="protein sequence ID" value="AGG87751.1"/>
    <property type="molecule type" value="Genomic_DNA"/>
</dbReference>
<dbReference type="GO" id="GO:0016887">
    <property type="term" value="F:ATP hydrolysis activity"/>
    <property type="evidence" value="ECO:0007669"/>
    <property type="project" value="InterPro"/>
</dbReference>
<dbReference type="CDD" id="cd03220">
    <property type="entry name" value="ABC_KpsT_Wzt"/>
    <property type="match status" value="1"/>
</dbReference>
<keyword evidence="3" id="KW-0547">Nucleotide-binding</keyword>
<organism evidence="6 7">
    <name type="scientific">Rhodanobacter denitrificans</name>
    <dbReference type="NCBI Taxonomy" id="666685"/>
    <lineage>
        <taxon>Bacteria</taxon>
        <taxon>Pseudomonadati</taxon>
        <taxon>Pseudomonadota</taxon>
        <taxon>Gammaproteobacteria</taxon>
        <taxon>Lysobacterales</taxon>
        <taxon>Rhodanobacteraceae</taxon>
        <taxon>Rhodanobacter</taxon>
    </lineage>
</organism>
<evidence type="ECO:0000313" key="7">
    <source>
        <dbReference type="Proteomes" id="UP000011859"/>
    </source>
</evidence>
<dbReference type="PANTHER" id="PTHR46743:SF2">
    <property type="entry name" value="TEICHOIC ACIDS EXPORT ATP-BINDING PROTEIN TAGH"/>
    <property type="match status" value="1"/>
</dbReference>
<dbReference type="AlphaFoldDB" id="M4NIW3"/>
<dbReference type="HOGENOM" id="CLU_000604_101_0_6"/>
<reference evidence="6 7" key="1">
    <citation type="submission" date="2012-04" db="EMBL/GenBank/DDBJ databases">
        <title>Complete genome of Rhodanobacter sp. 2APBS1.</title>
        <authorList>
            <consortium name="US DOE Joint Genome Institute"/>
            <person name="Huntemann M."/>
            <person name="Wei C.-L."/>
            <person name="Han J."/>
            <person name="Detter J.C."/>
            <person name="Han C."/>
            <person name="Tapia R."/>
            <person name="Munk A.C.C."/>
            <person name="Chen A."/>
            <person name="Krypides N."/>
            <person name="Mavromatis K."/>
            <person name="Markowitz V."/>
            <person name="Szeto E."/>
            <person name="Ivanova N."/>
            <person name="Mikhailova N."/>
            <person name="Ovchinnikova G."/>
            <person name="Pagani I."/>
            <person name="Pati A."/>
            <person name="Goodwin L."/>
            <person name="Peters L."/>
            <person name="Pitluck S."/>
            <person name="Woyke T."/>
            <person name="Prakash O."/>
            <person name="Elkins J."/>
            <person name="Brown S."/>
            <person name="Palumbo A."/>
            <person name="Hemme C."/>
            <person name="Zhou J."/>
            <person name="Watson D."/>
            <person name="Jardine P."/>
            <person name="Kostka J."/>
            <person name="Green S."/>
        </authorList>
    </citation>
    <scope>NUCLEOTIDE SEQUENCE [LARGE SCALE GENOMIC DNA]</scope>
    <source>
        <strain evidence="6 7">2APBS1</strain>
    </source>
</reference>
<dbReference type="PANTHER" id="PTHR46743">
    <property type="entry name" value="TEICHOIC ACIDS EXPORT ATP-BINDING PROTEIN TAGH"/>
    <property type="match status" value="1"/>
</dbReference>
<evidence type="ECO:0000256" key="2">
    <source>
        <dbReference type="ARBA" id="ARBA00022448"/>
    </source>
</evidence>
<evidence type="ECO:0000256" key="4">
    <source>
        <dbReference type="ARBA" id="ARBA00022840"/>
    </source>
</evidence>
<dbReference type="InterPro" id="IPR029439">
    <property type="entry name" value="Wzt_C"/>
</dbReference>
<evidence type="ECO:0000256" key="3">
    <source>
        <dbReference type="ARBA" id="ARBA00022741"/>
    </source>
</evidence>
<dbReference type="SMART" id="SM00382">
    <property type="entry name" value="AAA"/>
    <property type="match status" value="1"/>
</dbReference>
<dbReference type="InterPro" id="IPR003439">
    <property type="entry name" value="ABC_transporter-like_ATP-bd"/>
</dbReference>
<protein>
    <submittedName>
        <fullName evidence="6">ABC-type polysaccharide/polyol phosphate transport system, ATPase component</fullName>
    </submittedName>
</protein>
<comment type="similarity">
    <text evidence="1">Belongs to the ABC transporter superfamily.</text>
</comment>
<dbReference type="Proteomes" id="UP000011859">
    <property type="component" value="Chromosome"/>
</dbReference>
<evidence type="ECO:0000259" key="5">
    <source>
        <dbReference type="PROSITE" id="PS50893"/>
    </source>
</evidence>
<dbReference type="InterPro" id="IPR050683">
    <property type="entry name" value="Bact_Polysacc_Export_ATP-bd"/>
</dbReference>
<evidence type="ECO:0000313" key="6">
    <source>
        <dbReference type="EMBL" id="AGG87751.1"/>
    </source>
</evidence>
<dbReference type="OrthoDB" id="9778870at2"/>
<dbReference type="PROSITE" id="PS50893">
    <property type="entry name" value="ABC_TRANSPORTER_2"/>
    <property type="match status" value="1"/>
</dbReference>
<keyword evidence="2" id="KW-0813">Transport</keyword>
<dbReference type="eggNOG" id="COG1134">
    <property type="taxonomic scope" value="Bacteria"/>
</dbReference>
<feature type="domain" description="ABC transporter" evidence="5">
    <location>
        <begin position="7"/>
        <end position="248"/>
    </location>
</feature>
<dbReference type="STRING" id="666685.R2APBS1_0582"/>
<dbReference type="GO" id="GO:0005524">
    <property type="term" value="F:ATP binding"/>
    <property type="evidence" value="ECO:0007669"/>
    <property type="project" value="UniProtKB-KW"/>
</dbReference>
<keyword evidence="4" id="KW-0067">ATP-binding</keyword>
<dbReference type="RefSeq" id="WP_015446799.1">
    <property type="nucleotide sequence ID" value="NC_020541.1"/>
</dbReference>
<dbReference type="Gene3D" id="3.40.50.300">
    <property type="entry name" value="P-loop containing nucleotide triphosphate hydrolases"/>
    <property type="match status" value="1"/>
</dbReference>
<dbReference type="InterPro" id="IPR017871">
    <property type="entry name" value="ABC_transporter-like_CS"/>
</dbReference>
<sequence>MSSDIAIRVEHLSKCYHIFDKPVHRLYRMLQRGNKRHGREFWAVEDVSFEIHRGETVGIIGRNGAGKSTLLQMVCGTLNQTTGTVIVNGKIAALLELGAGFNPEFTGRENVYLAASLYGLSTAEVTKRFDAIAAFADIGDFIEQPVKTYSSGMFVRLAFAVIAHVDADILVVDEALSVGDAYFQQKCMRFLNEFQRRGGTLLFVSHDMGTVNALCASAILLRRGSDGRYLCDAGTAKDISTIYLREMYADRIELSSIDAVPVVDEPSPKSTPDADNIVDGPMAFLAKSPPTRFHASSFRSDTEGFGALGGIITGAWFRGINGETLTEFTSADQVTLVVRAHTYKAMTYPAIGFMVKDRKGQYVLTESTDSYLRAQSITAPADTDIEAEFSMRMPNLVRGEYTLDVAFAEGPGLDHVQHHWLHDVMIINVINNHVVHGIAGAPSLSVRLVVGNAGTG</sequence>
<dbReference type="InterPro" id="IPR027417">
    <property type="entry name" value="P-loop_NTPase"/>
</dbReference>
<accession>M4NIW3</accession>
<name>M4NIW3_9GAMM</name>
<dbReference type="GO" id="GO:0016020">
    <property type="term" value="C:membrane"/>
    <property type="evidence" value="ECO:0007669"/>
    <property type="project" value="InterPro"/>
</dbReference>
<dbReference type="PROSITE" id="PS00211">
    <property type="entry name" value="ABC_TRANSPORTER_1"/>
    <property type="match status" value="1"/>
</dbReference>
<dbReference type="KEGG" id="rhd:R2APBS1_0582"/>
<evidence type="ECO:0000256" key="1">
    <source>
        <dbReference type="ARBA" id="ARBA00005417"/>
    </source>
</evidence>
<dbReference type="GO" id="GO:0140359">
    <property type="term" value="F:ABC-type transporter activity"/>
    <property type="evidence" value="ECO:0007669"/>
    <property type="project" value="InterPro"/>
</dbReference>
<dbReference type="SUPFAM" id="SSF52540">
    <property type="entry name" value="P-loop containing nucleoside triphosphate hydrolases"/>
    <property type="match status" value="1"/>
</dbReference>
<dbReference type="Gene3D" id="2.70.50.60">
    <property type="entry name" value="abc- transporter (atp binding component) like domain"/>
    <property type="match status" value="1"/>
</dbReference>
<dbReference type="CDD" id="cd10147">
    <property type="entry name" value="Wzt_C-like"/>
    <property type="match status" value="1"/>
</dbReference>
<gene>
    <name evidence="6" type="ORF">R2APBS1_0582</name>
</gene>
<dbReference type="Pfam" id="PF14524">
    <property type="entry name" value="Wzt_C"/>
    <property type="match status" value="1"/>
</dbReference>
<dbReference type="InterPro" id="IPR015860">
    <property type="entry name" value="ABC_transpr_TagH-like"/>
</dbReference>
<keyword evidence="7" id="KW-1185">Reference proteome</keyword>
<dbReference type="Pfam" id="PF00005">
    <property type="entry name" value="ABC_tran"/>
    <property type="match status" value="1"/>
</dbReference>
<dbReference type="InterPro" id="IPR003593">
    <property type="entry name" value="AAA+_ATPase"/>
</dbReference>
<proteinExistence type="inferred from homology"/>